<gene>
    <name evidence="2" type="ORF">C884_02534</name>
</gene>
<reference evidence="2 3" key="1">
    <citation type="journal article" date="2014" name="Genome Announc.">
        <title>Draft Genome Sequence of Kocuria palustris PEL.</title>
        <authorList>
            <person name="Sharma G."/>
            <person name="Khatri I."/>
            <person name="Subramanian S."/>
        </authorList>
    </citation>
    <scope>NUCLEOTIDE SEQUENCE [LARGE SCALE GENOMIC DNA]</scope>
    <source>
        <strain evidence="2 3">PEL</strain>
    </source>
</reference>
<dbReference type="STRING" id="71999.KPaMU14_00545"/>
<dbReference type="EMBL" id="ANHZ02000009">
    <property type="protein sequence ID" value="EME36724.1"/>
    <property type="molecule type" value="Genomic_DNA"/>
</dbReference>
<feature type="transmembrane region" description="Helical" evidence="1">
    <location>
        <begin position="157"/>
        <end position="178"/>
    </location>
</feature>
<evidence type="ECO:0000256" key="1">
    <source>
        <dbReference type="SAM" id="Phobius"/>
    </source>
</evidence>
<dbReference type="AlphaFoldDB" id="M2YDM3"/>
<keyword evidence="1" id="KW-0812">Transmembrane</keyword>
<sequence>MTNTPQNAPGPDYGQGSKYGTAAYNPQQSFEQDRPAKVATLHKMTIASLVIWLLSIIPGIIMSLSPEFEEQMRQAYIDGGMGEEMAAQAAEAAGTFGIITTVVMAIVALIPYILVLIGVPKGKNWARILGIVFAIIAVLFTIYGLATSGMSLQIGGAMSIVGLILNVLFLVVNIYWLVLAFNGRVADWFKAAR</sequence>
<keyword evidence="1" id="KW-0472">Membrane</keyword>
<evidence type="ECO:0000313" key="3">
    <source>
        <dbReference type="Proteomes" id="UP000009877"/>
    </source>
</evidence>
<feature type="transmembrane region" description="Helical" evidence="1">
    <location>
        <begin position="125"/>
        <end position="145"/>
    </location>
</feature>
<accession>M2YDM3</accession>
<dbReference type="Proteomes" id="UP000009877">
    <property type="component" value="Unassembled WGS sequence"/>
</dbReference>
<feature type="transmembrane region" description="Helical" evidence="1">
    <location>
        <begin position="95"/>
        <end position="119"/>
    </location>
</feature>
<proteinExistence type="predicted"/>
<evidence type="ECO:0000313" key="2">
    <source>
        <dbReference type="EMBL" id="EME36724.1"/>
    </source>
</evidence>
<feature type="transmembrane region" description="Helical" evidence="1">
    <location>
        <begin position="44"/>
        <end position="64"/>
    </location>
</feature>
<dbReference type="RefSeq" id="WP_006214594.1">
    <property type="nucleotide sequence ID" value="NZ_ANHZ02000009.1"/>
</dbReference>
<keyword evidence="3" id="KW-1185">Reference proteome</keyword>
<protein>
    <submittedName>
        <fullName evidence="2">Uncharacterized protein</fullName>
    </submittedName>
</protein>
<organism evidence="2 3">
    <name type="scientific">Kocuria palustris PEL</name>
    <dbReference type="NCBI Taxonomy" id="1236550"/>
    <lineage>
        <taxon>Bacteria</taxon>
        <taxon>Bacillati</taxon>
        <taxon>Actinomycetota</taxon>
        <taxon>Actinomycetes</taxon>
        <taxon>Micrococcales</taxon>
        <taxon>Micrococcaceae</taxon>
        <taxon>Kocuria</taxon>
    </lineage>
</organism>
<comment type="caution">
    <text evidence="2">The sequence shown here is derived from an EMBL/GenBank/DDBJ whole genome shotgun (WGS) entry which is preliminary data.</text>
</comment>
<keyword evidence="1" id="KW-1133">Transmembrane helix</keyword>
<name>M2YDM3_9MICC</name>